<keyword evidence="4 10" id="KW-0812">Transmembrane</keyword>
<dbReference type="InterPro" id="IPR009792">
    <property type="entry name" value="TMEM242"/>
</dbReference>
<name>A0A3P7DEU4_WUCBA</name>
<dbReference type="PANTHER" id="PTHR13141:SF4">
    <property type="entry name" value="TRANSMEMBRANE PROTEIN 242"/>
    <property type="match status" value="1"/>
</dbReference>
<keyword evidence="12" id="KW-1185">Reference proteome</keyword>
<evidence type="ECO:0000256" key="8">
    <source>
        <dbReference type="ARBA" id="ARBA00023136"/>
    </source>
</evidence>
<evidence type="ECO:0000256" key="9">
    <source>
        <dbReference type="ARBA" id="ARBA00045905"/>
    </source>
</evidence>
<evidence type="ECO:0000256" key="3">
    <source>
        <dbReference type="ARBA" id="ARBA00013934"/>
    </source>
</evidence>
<evidence type="ECO:0000256" key="7">
    <source>
        <dbReference type="ARBA" id="ARBA00023128"/>
    </source>
</evidence>
<dbReference type="OMA" id="LQVNTPR"/>
<keyword evidence="6 10" id="KW-1133">Transmembrane helix</keyword>
<dbReference type="Proteomes" id="UP000270924">
    <property type="component" value="Unassembled WGS sequence"/>
</dbReference>
<dbReference type="GO" id="GO:0005743">
    <property type="term" value="C:mitochondrial inner membrane"/>
    <property type="evidence" value="ECO:0007669"/>
    <property type="project" value="UniProtKB-SubCell"/>
</dbReference>
<accession>A0A3P7DEU4</accession>
<comment type="function">
    <text evidence="9">Scaffold protein that participates in the c-ring assembly of mitochondrial ATP synthase (F(1)F(0) ATP synthase or complex V) by facilitating the membrane insertion and oligomer formation of the subunit c/ATP5MC3. Participates in the incorporation of the c-ring into vestigial complexes. Additionally influences the incorporation of subunits MT-ATP6, MT-ATP8, ATP5MJ, and ATP5MK in the ATP synthase.</text>
</comment>
<reference evidence="11 12" key="1">
    <citation type="submission" date="2018-11" db="EMBL/GenBank/DDBJ databases">
        <authorList>
            <consortium name="Pathogen Informatics"/>
        </authorList>
    </citation>
    <scope>NUCLEOTIDE SEQUENCE [LARGE SCALE GENOMIC DNA]</scope>
</reference>
<evidence type="ECO:0000256" key="1">
    <source>
        <dbReference type="ARBA" id="ARBA00004448"/>
    </source>
</evidence>
<evidence type="ECO:0000256" key="5">
    <source>
        <dbReference type="ARBA" id="ARBA00022792"/>
    </source>
</evidence>
<organism evidence="11 12">
    <name type="scientific">Wuchereria bancrofti</name>
    <dbReference type="NCBI Taxonomy" id="6293"/>
    <lineage>
        <taxon>Eukaryota</taxon>
        <taxon>Metazoa</taxon>
        <taxon>Ecdysozoa</taxon>
        <taxon>Nematoda</taxon>
        <taxon>Chromadorea</taxon>
        <taxon>Rhabditida</taxon>
        <taxon>Spirurina</taxon>
        <taxon>Spiruromorpha</taxon>
        <taxon>Filarioidea</taxon>
        <taxon>Onchocercidae</taxon>
        <taxon>Wuchereria</taxon>
    </lineage>
</organism>
<protein>
    <recommendedName>
        <fullName evidence="3">Transmembrane protein 242</fullName>
    </recommendedName>
</protein>
<proteinExistence type="inferred from homology"/>
<gene>
    <name evidence="11" type="ORF">WBA_LOCUS1706</name>
</gene>
<dbReference type="PANTHER" id="PTHR13141">
    <property type="entry name" value="TRANSMEMBRANE PROTEIN 242"/>
    <property type="match status" value="1"/>
</dbReference>
<dbReference type="InParanoid" id="A0A3P7DEU4"/>
<comment type="similarity">
    <text evidence="2">Belongs to the TMEM242 family.</text>
</comment>
<dbReference type="AlphaFoldDB" id="A0A3P7DEU4"/>
<evidence type="ECO:0000313" key="12">
    <source>
        <dbReference type="Proteomes" id="UP000270924"/>
    </source>
</evidence>
<dbReference type="Pfam" id="PF07096">
    <property type="entry name" value="DUF1358"/>
    <property type="match status" value="1"/>
</dbReference>
<keyword evidence="8 10" id="KW-0472">Membrane</keyword>
<evidence type="ECO:0000256" key="10">
    <source>
        <dbReference type="SAM" id="Phobius"/>
    </source>
</evidence>
<feature type="transmembrane region" description="Helical" evidence="10">
    <location>
        <begin position="39"/>
        <end position="57"/>
    </location>
</feature>
<dbReference type="EMBL" id="UYWW01000383">
    <property type="protein sequence ID" value="VDM08320.1"/>
    <property type="molecule type" value="Genomic_DNA"/>
</dbReference>
<evidence type="ECO:0000313" key="11">
    <source>
        <dbReference type="EMBL" id="VDM08320.1"/>
    </source>
</evidence>
<comment type="subcellular location">
    <subcellularLocation>
        <location evidence="1">Mitochondrion inner membrane</location>
        <topology evidence="1">Multi-pass membrane protein</topology>
    </subcellularLocation>
</comment>
<evidence type="ECO:0000256" key="2">
    <source>
        <dbReference type="ARBA" id="ARBA00007570"/>
    </source>
</evidence>
<keyword evidence="7" id="KW-0496">Mitochondrion</keyword>
<feature type="transmembrane region" description="Helical" evidence="10">
    <location>
        <begin position="78"/>
        <end position="101"/>
    </location>
</feature>
<sequence>MENAVTEVTIVSGVSESKSLKNFETYFANFILTPTKIKFLSAFALGSFFGCALRSSYQHTKGQQLRSIRSGFALGVRALGIATILSVSGVGLFIVSVSAALRVDSPQQFGQKMVSLCGDRFRINRGESVTTFSEVFSGIMMKKPVRLFPLHINENQLGSQRKGDKEKETQGGTQG</sequence>
<evidence type="ECO:0000256" key="6">
    <source>
        <dbReference type="ARBA" id="ARBA00022989"/>
    </source>
</evidence>
<evidence type="ECO:0000256" key="4">
    <source>
        <dbReference type="ARBA" id="ARBA00022692"/>
    </source>
</evidence>
<keyword evidence="5" id="KW-0999">Mitochondrion inner membrane</keyword>
<dbReference type="OrthoDB" id="2378895at2759"/>
<dbReference type="FunCoup" id="A0A3P7DEU4">
    <property type="interactions" value="1"/>
</dbReference>